<gene>
    <name evidence="1" type="ORF">HMPREF0731_1046</name>
</gene>
<reference evidence="1 2" key="1">
    <citation type="submission" date="2010-04" db="EMBL/GenBank/DDBJ databases">
        <authorList>
            <person name="Qin X."/>
            <person name="Bachman B."/>
            <person name="Battles P."/>
            <person name="Bell A."/>
            <person name="Bess C."/>
            <person name="Bickham C."/>
            <person name="Chaboub L."/>
            <person name="Chen D."/>
            <person name="Coyle M."/>
            <person name="Deiros D.R."/>
            <person name="Dinh H."/>
            <person name="Forbes L."/>
            <person name="Fowler G."/>
            <person name="Francisco L."/>
            <person name="Fu Q."/>
            <person name="Gubbala S."/>
            <person name="Hale W."/>
            <person name="Han Y."/>
            <person name="Hemphill L."/>
            <person name="Highlander S.K."/>
            <person name="Hirani K."/>
            <person name="Hogues M."/>
            <person name="Jackson L."/>
            <person name="Jakkamsetti A."/>
            <person name="Javaid M."/>
            <person name="Jiang H."/>
            <person name="Korchina V."/>
            <person name="Kovar C."/>
            <person name="Lara F."/>
            <person name="Lee S."/>
            <person name="Mata R."/>
            <person name="Mathew T."/>
            <person name="Moen C."/>
            <person name="Morales K."/>
            <person name="Munidasa M."/>
            <person name="Nazareth L."/>
            <person name="Ngo R."/>
            <person name="Nguyen L."/>
            <person name="Okwuonu G."/>
            <person name="Ongeri F."/>
            <person name="Patil S."/>
            <person name="Petrosino J."/>
            <person name="Pham C."/>
            <person name="Pham P."/>
            <person name="Pu L.-L."/>
            <person name="Puazo M."/>
            <person name="Raj R."/>
            <person name="Reid J."/>
            <person name="Rouhana J."/>
            <person name="Saada N."/>
            <person name="Shang Y."/>
            <person name="Simmons D."/>
            <person name="Thornton R."/>
            <person name="Warren J."/>
            <person name="Weissenberger G."/>
            <person name="Zhang J."/>
            <person name="Zhang L."/>
            <person name="Zhou C."/>
            <person name="Zhu D."/>
            <person name="Muzny D."/>
            <person name="Worley K."/>
            <person name="Gibbs R."/>
        </authorList>
    </citation>
    <scope>NUCLEOTIDE SEQUENCE [LARGE SCALE GENOMIC DNA]</scope>
    <source>
        <strain evidence="1 2">ATCC 49957</strain>
    </source>
</reference>
<keyword evidence="2" id="KW-1185">Reference proteome</keyword>
<protein>
    <submittedName>
        <fullName evidence="1">Uncharacterized protein</fullName>
    </submittedName>
</protein>
<dbReference type="RefSeq" id="WP_007004105.1">
    <property type="nucleotide sequence ID" value="NZ_GG770778.1"/>
</dbReference>
<dbReference type="HOGENOM" id="CLU_1843604_0_0_5"/>
<dbReference type="Proteomes" id="UP000005324">
    <property type="component" value="Unassembled WGS sequence"/>
</dbReference>
<dbReference type="AlphaFoldDB" id="D5RIY6"/>
<dbReference type="EMBL" id="ADVL01000174">
    <property type="protein sequence ID" value="EFH12734.1"/>
    <property type="molecule type" value="Genomic_DNA"/>
</dbReference>
<name>D5RIY6_9PROT</name>
<dbReference type="OrthoDB" id="8719252at2"/>
<accession>D5RIY6</accession>
<comment type="caution">
    <text evidence="1">The sequence shown here is derived from an EMBL/GenBank/DDBJ whole genome shotgun (WGS) entry which is preliminary data.</text>
</comment>
<evidence type="ECO:0000313" key="1">
    <source>
        <dbReference type="EMBL" id="EFH12734.1"/>
    </source>
</evidence>
<organism evidence="1 2">
    <name type="scientific">Pseudoroseomonas cervicalis ATCC 49957</name>
    <dbReference type="NCBI Taxonomy" id="525371"/>
    <lineage>
        <taxon>Bacteria</taxon>
        <taxon>Pseudomonadati</taxon>
        <taxon>Pseudomonadota</taxon>
        <taxon>Alphaproteobacteria</taxon>
        <taxon>Acetobacterales</taxon>
        <taxon>Roseomonadaceae</taxon>
        <taxon>Roseomonas</taxon>
    </lineage>
</organism>
<sequence>MTATPAPRRASTPTAPHRRLAAGLAGLHRALLNAQAVGHPAAQNPYALLQAVMHDPDFAWLRGFSDLMVRLDEAGAKGATPSAEAMQGFLLSATALAEGGPEAPEAHAKLRGFLLRRDVAAAHAELRAILAELRGSHGQ</sequence>
<evidence type="ECO:0000313" key="2">
    <source>
        <dbReference type="Proteomes" id="UP000005324"/>
    </source>
</evidence>
<proteinExistence type="predicted"/>